<keyword evidence="8 11" id="KW-0472">Membrane</keyword>
<dbReference type="EMBL" id="CAJOBR010001506">
    <property type="protein sequence ID" value="CAF4613848.1"/>
    <property type="molecule type" value="Genomic_DNA"/>
</dbReference>
<feature type="domain" description="Fucosyltransferase C-terminal" evidence="12">
    <location>
        <begin position="220"/>
        <end position="361"/>
    </location>
</feature>
<evidence type="ECO:0000313" key="13">
    <source>
        <dbReference type="EMBL" id="CAF4364054.1"/>
    </source>
</evidence>
<comment type="similarity">
    <text evidence="2 11">Belongs to the glycosyltransferase 10 family.</text>
</comment>
<evidence type="ECO:0000256" key="3">
    <source>
        <dbReference type="ARBA" id="ARBA00022676"/>
    </source>
</evidence>
<dbReference type="InterPro" id="IPR038577">
    <property type="entry name" value="GT10-like_C_sf"/>
</dbReference>
<dbReference type="AlphaFoldDB" id="A0A820LVT6"/>
<dbReference type="Proteomes" id="UP000663848">
    <property type="component" value="Unassembled WGS sequence"/>
</dbReference>
<evidence type="ECO:0000256" key="10">
    <source>
        <dbReference type="ARBA" id="ARBA00060399"/>
    </source>
</evidence>
<dbReference type="GO" id="GO:0046920">
    <property type="term" value="F:alpha-(1-&gt;3)-fucosyltransferase activity"/>
    <property type="evidence" value="ECO:0007669"/>
    <property type="project" value="TreeGrafter"/>
</dbReference>
<dbReference type="InterPro" id="IPR055270">
    <property type="entry name" value="Glyco_tran_10_C"/>
</dbReference>
<dbReference type="Gene3D" id="3.40.50.11660">
    <property type="entry name" value="Glycosyl transferase family 10, C-terminal domain"/>
    <property type="match status" value="1"/>
</dbReference>
<dbReference type="GO" id="GO:0032580">
    <property type="term" value="C:Golgi cisterna membrane"/>
    <property type="evidence" value="ECO:0007669"/>
    <property type="project" value="UniProtKB-SubCell"/>
</dbReference>
<dbReference type="EC" id="2.4.1.-" evidence="11"/>
<comment type="caution">
    <text evidence="13">The sequence shown here is derived from an EMBL/GenBank/DDBJ whole genome shotgun (WGS) entry which is preliminary data.</text>
</comment>
<keyword evidence="4 11" id="KW-0808">Transferase</keyword>
<reference evidence="13" key="1">
    <citation type="submission" date="2021-02" db="EMBL/GenBank/DDBJ databases">
        <authorList>
            <person name="Nowell W R."/>
        </authorList>
    </citation>
    <scope>NUCLEOTIDE SEQUENCE</scope>
</reference>
<evidence type="ECO:0000313" key="14">
    <source>
        <dbReference type="EMBL" id="CAF4613848.1"/>
    </source>
</evidence>
<dbReference type="UniPathway" id="UPA00378"/>
<protein>
    <recommendedName>
        <fullName evidence="11">Fucosyltransferase</fullName>
        <ecNumber evidence="11">2.4.1.-</ecNumber>
    </recommendedName>
</protein>
<keyword evidence="5 11" id="KW-0812">Transmembrane</keyword>
<comment type="subcellular location">
    <subcellularLocation>
        <location evidence="10">Endomembrane system</location>
        <topology evidence="10">Single-pass type II membrane protein</topology>
    </subcellularLocation>
    <subcellularLocation>
        <location evidence="11">Golgi apparatus</location>
        <location evidence="11">Golgi stack membrane</location>
        <topology evidence="11">Single-pass type II membrane protein</topology>
    </subcellularLocation>
</comment>
<dbReference type="PANTHER" id="PTHR11929:SF194">
    <property type="entry name" value="ALPHA-(1,3)-FUCOSYLTRANSFERASE 10"/>
    <property type="match status" value="1"/>
</dbReference>
<evidence type="ECO:0000256" key="6">
    <source>
        <dbReference type="ARBA" id="ARBA00022968"/>
    </source>
</evidence>
<evidence type="ECO:0000313" key="15">
    <source>
        <dbReference type="Proteomes" id="UP000663873"/>
    </source>
</evidence>
<keyword evidence="6" id="KW-0735">Signal-anchor</keyword>
<keyword evidence="15" id="KW-1185">Reference proteome</keyword>
<dbReference type="Proteomes" id="UP000663873">
    <property type="component" value="Unassembled WGS sequence"/>
</dbReference>
<dbReference type="InterPro" id="IPR001503">
    <property type="entry name" value="Glyco_trans_10"/>
</dbReference>
<accession>A0A820LVT6</accession>
<evidence type="ECO:0000259" key="12">
    <source>
        <dbReference type="Pfam" id="PF00852"/>
    </source>
</evidence>
<evidence type="ECO:0000256" key="1">
    <source>
        <dbReference type="ARBA" id="ARBA00004922"/>
    </source>
</evidence>
<keyword evidence="7 11" id="KW-1133">Transmembrane helix</keyword>
<keyword evidence="11" id="KW-0333">Golgi apparatus</keyword>
<evidence type="ECO:0000256" key="8">
    <source>
        <dbReference type="ARBA" id="ARBA00023136"/>
    </source>
</evidence>
<comment type="pathway">
    <text evidence="1">Protein modification; protein glycosylation.</text>
</comment>
<dbReference type="Pfam" id="PF00852">
    <property type="entry name" value="Glyco_transf_10"/>
    <property type="match status" value="1"/>
</dbReference>
<dbReference type="EMBL" id="CAJOBP010002603">
    <property type="protein sequence ID" value="CAF4364054.1"/>
    <property type="molecule type" value="Genomic_DNA"/>
</dbReference>
<feature type="transmembrane region" description="Helical" evidence="11">
    <location>
        <begin position="7"/>
        <end position="28"/>
    </location>
</feature>
<name>A0A820LVT6_9BILA</name>
<evidence type="ECO:0000256" key="9">
    <source>
        <dbReference type="ARBA" id="ARBA00023180"/>
    </source>
</evidence>
<gene>
    <name evidence="14" type="ORF">QYT958_LOCUS12402</name>
    <name evidence="13" type="ORF">UJA718_LOCUS16639</name>
</gene>
<organism evidence="13 15">
    <name type="scientific">Rotaria socialis</name>
    <dbReference type="NCBI Taxonomy" id="392032"/>
    <lineage>
        <taxon>Eukaryota</taxon>
        <taxon>Metazoa</taxon>
        <taxon>Spiralia</taxon>
        <taxon>Gnathifera</taxon>
        <taxon>Rotifera</taxon>
        <taxon>Eurotatoria</taxon>
        <taxon>Bdelloidea</taxon>
        <taxon>Philodinida</taxon>
        <taxon>Philodinidae</taxon>
        <taxon>Rotaria</taxon>
    </lineage>
</organism>
<evidence type="ECO:0000256" key="7">
    <source>
        <dbReference type="ARBA" id="ARBA00022989"/>
    </source>
</evidence>
<evidence type="ECO:0000256" key="4">
    <source>
        <dbReference type="ARBA" id="ARBA00022679"/>
    </source>
</evidence>
<evidence type="ECO:0000256" key="5">
    <source>
        <dbReference type="ARBA" id="ARBA00022692"/>
    </source>
</evidence>
<sequence length="451" mass="53223">MRSPIKCLYLYFILGIFLFNLYLLSRFFGEQEKFKHDPFDQQQHFRLFYDVNFVKNSNEFLVLDWTGKQHIFRENDTIKCDFSHVDLKFCQSKFDSIINSTLRSNLIERCNRLAKLTVRWTNEQSLLKQADLIAFHSIHIRVNNLPELTRNDEQQQFSTVYILESEVHSLNSDHWHRFDFPMWYNLERSYPEPATYFDVKLYLDQLFAPIRVPFSRKTTTAPIAWLISNCNAYNGRSAFVKELMSYIRVDSYGHCLNNIKSKTVTTRRESNSVLYSSYKFVLAIENSNCEDYVTEKLIDAIGSTSIPIVASRSGKPDYTRFAPKHSYINVYDFKSVKDLANHLNHLSTNQTAYDEYLWFRRLPINKYAVTSGFIARSLNENLRLADQILGKRATMRKWLLNKETSVNKYCKLAQFIHTNHWESIYNRKKSNRPTADEVCLPTNDLVSYFHS</sequence>
<keyword evidence="3 11" id="KW-0328">Glycosyltransferase</keyword>
<evidence type="ECO:0000256" key="2">
    <source>
        <dbReference type="ARBA" id="ARBA00008919"/>
    </source>
</evidence>
<evidence type="ECO:0000256" key="11">
    <source>
        <dbReference type="RuleBase" id="RU003832"/>
    </source>
</evidence>
<dbReference type="FunFam" id="3.40.50.11660:FF:000002">
    <property type="entry name" value="Alpha-(1,3)-fucosyltransferase"/>
    <property type="match status" value="1"/>
</dbReference>
<dbReference type="SUPFAM" id="SSF53756">
    <property type="entry name" value="UDP-Glycosyltransferase/glycogen phosphorylase"/>
    <property type="match status" value="1"/>
</dbReference>
<dbReference type="PANTHER" id="PTHR11929">
    <property type="entry name" value="ALPHA- 1,3 -FUCOSYLTRANSFERASE"/>
    <property type="match status" value="1"/>
</dbReference>
<proteinExistence type="inferred from homology"/>
<keyword evidence="9" id="KW-0325">Glycoprotein</keyword>